<feature type="domain" description="GATA-type" evidence="11">
    <location>
        <begin position="23"/>
        <end position="58"/>
    </location>
</feature>
<dbReference type="PROSITE" id="PS50114">
    <property type="entry name" value="GATA_ZN_FINGER_2"/>
    <property type="match status" value="1"/>
</dbReference>
<evidence type="ECO:0000256" key="8">
    <source>
        <dbReference type="ARBA" id="ARBA00037539"/>
    </source>
</evidence>
<evidence type="ECO:0000256" key="3">
    <source>
        <dbReference type="ARBA" id="ARBA00022833"/>
    </source>
</evidence>
<dbReference type="PROSITE" id="PS00344">
    <property type="entry name" value="GATA_ZN_FINGER_1"/>
    <property type="match status" value="1"/>
</dbReference>
<dbReference type="PANTHER" id="PTHR47172:SF30">
    <property type="entry name" value="GATA TRANSCRIPTION FACTOR 16-LIKE"/>
    <property type="match status" value="1"/>
</dbReference>
<keyword evidence="6" id="KW-0804">Transcription</keyword>
<comment type="similarity">
    <text evidence="7">Belongs to the type IV zinc-finger family. Class B subfamily.</text>
</comment>
<dbReference type="Gene3D" id="3.30.50.10">
    <property type="entry name" value="Erythroid Transcription Factor GATA-1, subunit A"/>
    <property type="match status" value="1"/>
</dbReference>
<dbReference type="CDD" id="cd00202">
    <property type="entry name" value="ZnF_GATA"/>
    <property type="match status" value="1"/>
</dbReference>
<dbReference type="InterPro" id="IPR013088">
    <property type="entry name" value="Znf_NHR/GATA"/>
</dbReference>
<protein>
    <recommendedName>
        <fullName evidence="11">GATA-type domain-containing protein</fullName>
    </recommendedName>
</protein>
<evidence type="ECO:0000313" key="13">
    <source>
        <dbReference type="Proteomes" id="UP001206925"/>
    </source>
</evidence>
<dbReference type="GO" id="GO:0043565">
    <property type="term" value="F:sequence-specific DNA binding"/>
    <property type="evidence" value="ECO:0007669"/>
    <property type="project" value="InterPro"/>
</dbReference>
<proteinExistence type="inferred from homology"/>
<evidence type="ECO:0000256" key="10">
    <source>
        <dbReference type="SAM" id="MobiDB-lite"/>
    </source>
</evidence>
<evidence type="ECO:0000256" key="5">
    <source>
        <dbReference type="ARBA" id="ARBA00023125"/>
    </source>
</evidence>
<dbReference type="SMART" id="SM00401">
    <property type="entry name" value="ZnF_GATA"/>
    <property type="match status" value="1"/>
</dbReference>
<keyword evidence="13" id="KW-1185">Reference proteome</keyword>
<evidence type="ECO:0000259" key="11">
    <source>
        <dbReference type="PROSITE" id="PS50114"/>
    </source>
</evidence>
<dbReference type="GO" id="GO:0008270">
    <property type="term" value="F:zinc ion binding"/>
    <property type="evidence" value="ECO:0007669"/>
    <property type="project" value="UniProtKB-KW"/>
</dbReference>
<keyword evidence="4" id="KW-0805">Transcription regulation</keyword>
<dbReference type="AlphaFoldDB" id="A0AAD5CUD6"/>
<accession>A0AAD5CUD6</accession>
<comment type="function">
    <text evidence="8">Transcriptional regulator that specifically binds 5'-GATA-3' or 5'-GAT-3' motifs within gene promoters.</text>
</comment>
<evidence type="ECO:0000256" key="6">
    <source>
        <dbReference type="ARBA" id="ARBA00023163"/>
    </source>
</evidence>
<evidence type="ECO:0000256" key="2">
    <source>
        <dbReference type="ARBA" id="ARBA00022771"/>
    </source>
</evidence>
<comment type="caution">
    <text evidence="12">The sequence shown here is derived from an EMBL/GenBank/DDBJ whole genome shotgun (WGS) entry which is preliminary data.</text>
</comment>
<dbReference type="Pfam" id="PF00320">
    <property type="entry name" value="GATA"/>
    <property type="match status" value="1"/>
</dbReference>
<name>A0AAD5CUD6_AMBAR</name>
<feature type="region of interest" description="Disordered" evidence="10">
    <location>
        <begin position="96"/>
        <end position="116"/>
    </location>
</feature>
<evidence type="ECO:0000256" key="4">
    <source>
        <dbReference type="ARBA" id="ARBA00023015"/>
    </source>
</evidence>
<dbReference type="InterPro" id="IPR000679">
    <property type="entry name" value="Znf_GATA"/>
</dbReference>
<dbReference type="SUPFAM" id="SSF57716">
    <property type="entry name" value="Glucocorticoid receptor-like (DNA-binding domain)"/>
    <property type="match status" value="1"/>
</dbReference>
<keyword evidence="3" id="KW-0862">Zinc</keyword>
<gene>
    <name evidence="12" type="ORF">M8C21_007614</name>
</gene>
<dbReference type="EMBL" id="JAMZMK010006526">
    <property type="protein sequence ID" value="KAI7748456.1"/>
    <property type="molecule type" value="Genomic_DNA"/>
</dbReference>
<keyword evidence="5" id="KW-0238">DNA-binding</keyword>
<reference evidence="12" key="1">
    <citation type="submission" date="2022-06" db="EMBL/GenBank/DDBJ databases">
        <title>Uncovering the hologenomic basis of an extraordinary plant invasion.</title>
        <authorList>
            <person name="Bieker V.C."/>
            <person name="Martin M.D."/>
            <person name="Gilbert T."/>
            <person name="Hodgins K."/>
            <person name="Battlay P."/>
            <person name="Petersen B."/>
            <person name="Wilson J."/>
        </authorList>
    </citation>
    <scope>NUCLEOTIDE SEQUENCE</scope>
    <source>
        <strain evidence="12">AA19_3_7</strain>
        <tissue evidence="12">Leaf</tissue>
    </source>
</reference>
<evidence type="ECO:0000256" key="7">
    <source>
        <dbReference type="ARBA" id="ARBA00024019"/>
    </source>
</evidence>
<evidence type="ECO:0000256" key="1">
    <source>
        <dbReference type="ARBA" id="ARBA00022723"/>
    </source>
</evidence>
<evidence type="ECO:0000256" key="9">
    <source>
        <dbReference type="PROSITE-ProRule" id="PRU00094"/>
    </source>
</evidence>
<organism evidence="12 13">
    <name type="scientific">Ambrosia artemisiifolia</name>
    <name type="common">Common ragweed</name>
    <dbReference type="NCBI Taxonomy" id="4212"/>
    <lineage>
        <taxon>Eukaryota</taxon>
        <taxon>Viridiplantae</taxon>
        <taxon>Streptophyta</taxon>
        <taxon>Embryophyta</taxon>
        <taxon>Tracheophyta</taxon>
        <taxon>Spermatophyta</taxon>
        <taxon>Magnoliopsida</taxon>
        <taxon>eudicotyledons</taxon>
        <taxon>Gunneridae</taxon>
        <taxon>Pentapetalae</taxon>
        <taxon>asterids</taxon>
        <taxon>campanulids</taxon>
        <taxon>Asterales</taxon>
        <taxon>Asteraceae</taxon>
        <taxon>Asteroideae</taxon>
        <taxon>Heliantheae alliance</taxon>
        <taxon>Heliantheae</taxon>
        <taxon>Ambrosia</taxon>
    </lineage>
</organism>
<keyword evidence="2 9" id="KW-0863">Zinc-finger</keyword>
<sequence length="150" mass="17389">MDPNDKRSDGSQVEEAEDVTESSNEKKCCTDCHTTRTPLWRGGPAGPKSLCNACGIKYHKKRRRQQMNNNKSFDKNVTKTSKNVKLKMKLMVVNQNKKQQTHNHHDIHQQRSQRKRSLYERGKPWWNKLREEEQAAILLMAISCGGSMYS</sequence>
<keyword evidence="1" id="KW-0479">Metal-binding</keyword>
<feature type="region of interest" description="Disordered" evidence="10">
    <location>
        <begin position="1"/>
        <end position="23"/>
    </location>
</feature>
<dbReference type="GO" id="GO:0006355">
    <property type="term" value="P:regulation of DNA-templated transcription"/>
    <property type="evidence" value="ECO:0007669"/>
    <property type="project" value="InterPro"/>
</dbReference>
<dbReference type="PANTHER" id="PTHR47172">
    <property type="entry name" value="OS01G0976800 PROTEIN"/>
    <property type="match status" value="1"/>
</dbReference>
<evidence type="ECO:0000313" key="12">
    <source>
        <dbReference type="EMBL" id="KAI7748456.1"/>
    </source>
</evidence>
<dbReference type="Proteomes" id="UP001206925">
    <property type="component" value="Unassembled WGS sequence"/>
</dbReference>